<evidence type="ECO:0000313" key="2">
    <source>
        <dbReference type="Proteomes" id="UP000576082"/>
    </source>
</evidence>
<name>A0A7X9RYV1_9BACT</name>
<dbReference type="EMBL" id="JABANE010000087">
    <property type="protein sequence ID" value="NME71152.1"/>
    <property type="molecule type" value="Genomic_DNA"/>
</dbReference>
<sequence length="204" mass="22824">MYRLLIISFFTLVSISCDHAKTNKQTKNVDNSSIDAIPEIVHHNIETKSGMLFTLTEEKISQSVSNITIQGMNFPNSNEILTFEGVDPIEQFYVIDLNRDGFEEFYIAVRTAGSGGYIRLLGIASFNDESYGKIYIQSITDNDDLAVGYMGHDEIDFTSSGIQRSYPLYGDDDTNAHPTGGMRKVNYELITGEAGYILNPYLTE</sequence>
<evidence type="ECO:0000313" key="1">
    <source>
        <dbReference type="EMBL" id="NME71152.1"/>
    </source>
</evidence>
<dbReference type="PROSITE" id="PS51257">
    <property type="entry name" value="PROKAR_LIPOPROTEIN"/>
    <property type="match status" value="1"/>
</dbReference>
<proteinExistence type="predicted"/>
<protein>
    <submittedName>
        <fullName evidence="1">Uncharacterized protein</fullName>
    </submittedName>
</protein>
<gene>
    <name evidence="1" type="ORF">HHU12_24505</name>
</gene>
<comment type="caution">
    <text evidence="1">The sequence shown here is derived from an EMBL/GenBank/DDBJ whole genome shotgun (WGS) entry which is preliminary data.</text>
</comment>
<dbReference type="RefSeq" id="WP_169659373.1">
    <property type="nucleotide sequence ID" value="NZ_JABANE010000087.1"/>
</dbReference>
<reference evidence="1 2" key="1">
    <citation type="submission" date="2020-04" db="EMBL/GenBank/DDBJ databases">
        <title>Flammeovirga sp. SR4, a novel species isolated from seawater.</title>
        <authorList>
            <person name="Wang X."/>
        </authorList>
    </citation>
    <scope>NUCLEOTIDE SEQUENCE [LARGE SCALE GENOMIC DNA]</scope>
    <source>
        <strain evidence="1 2">ATCC 23126</strain>
    </source>
</reference>
<dbReference type="AlphaFoldDB" id="A0A7X9RYV1"/>
<keyword evidence="2" id="KW-1185">Reference proteome</keyword>
<accession>A0A7X9RYV1</accession>
<dbReference type="Proteomes" id="UP000576082">
    <property type="component" value="Unassembled WGS sequence"/>
</dbReference>
<organism evidence="1 2">
    <name type="scientific">Flammeovirga aprica JL-4</name>
    <dbReference type="NCBI Taxonomy" id="694437"/>
    <lineage>
        <taxon>Bacteria</taxon>
        <taxon>Pseudomonadati</taxon>
        <taxon>Bacteroidota</taxon>
        <taxon>Cytophagia</taxon>
        <taxon>Cytophagales</taxon>
        <taxon>Flammeovirgaceae</taxon>
        <taxon>Flammeovirga</taxon>
    </lineage>
</organism>